<evidence type="ECO:0000313" key="2">
    <source>
        <dbReference type="EMBL" id="TFK95832.1"/>
    </source>
</evidence>
<organism evidence="2 3">
    <name type="scientific">Pterulicium gracile</name>
    <dbReference type="NCBI Taxonomy" id="1884261"/>
    <lineage>
        <taxon>Eukaryota</taxon>
        <taxon>Fungi</taxon>
        <taxon>Dikarya</taxon>
        <taxon>Basidiomycota</taxon>
        <taxon>Agaricomycotina</taxon>
        <taxon>Agaricomycetes</taxon>
        <taxon>Agaricomycetidae</taxon>
        <taxon>Agaricales</taxon>
        <taxon>Pleurotineae</taxon>
        <taxon>Pterulaceae</taxon>
        <taxon>Pterulicium</taxon>
    </lineage>
</organism>
<gene>
    <name evidence="2" type="ORF">BDV98DRAFT_598205</name>
</gene>
<proteinExistence type="predicted"/>
<feature type="compositionally biased region" description="Low complexity" evidence="1">
    <location>
        <begin position="49"/>
        <end position="68"/>
    </location>
</feature>
<feature type="region of interest" description="Disordered" evidence="1">
    <location>
        <begin position="1"/>
        <end position="158"/>
    </location>
</feature>
<accession>A0A5C3Q1I5</accession>
<feature type="compositionally biased region" description="Low complexity" evidence="1">
    <location>
        <begin position="102"/>
        <end position="136"/>
    </location>
</feature>
<protein>
    <submittedName>
        <fullName evidence="2">Uncharacterized protein</fullName>
    </submittedName>
</protein>
<feature type="compositionally biased region" description="Low complexity" evidence="1">
    <location>
        <begin position="11"/>
        <end position="26"/>
    </location>
</feature>
<sequence length="158" mass="16651">MISHRQRQDQPGPAGSPSVGSASSHSLPLNFARSPPRRQTTLSPPPRTDSAGSKHSGSSKSSDSSSSSRLRRSARSRQSLFGISPERRPLYGLPSQNDSTHSSLSDLVDNLNNLSFSPAVSSSDGSPSAPNAPGSSYIALPALSPIDENRRELSADSR</sequence>
<dbReference type="Proteomes" id="UP000305067">
    <property type="component" value="Unassembled WGS sequence"/>
</dbReference>
<dbReference type="AlphaFoldDB" id="A0A5C3Q1I5"/>
<dbReference type="EMBL" id="ML178873">
    <property type="protein sequence ID" value="TFK95832.1"/>
    <property type="molecule type" value="Genomic_DNA"/>
</dbReference>
<evidence type="ECO:0000313" key="3">
    <source>
        <dbReference type="Proteomes" id="UP000305067"/>
    </source>
</evidence>
<evidence type="ECO:0000256" key="1">
    <source>
        <dbReference type="SAM" id="MobiDB-lite"/>
    </source>
</evidence>
<keyword evidence="3" id="KW-1185">Reference proteome</keyword>
<feature type="compositionally biased region" description="Basic and acidic residues" evidence="1">
    <location>
        <begin position="147"/>
        <end position="158"/>
    </location>
</feature>
<name>A0A5C3Q1I5_9AGAR</name>
<reference evidence="2 3" key="1">
    <citation type="journal article" date="2019" name="Nat. Ecol. Evol.">
        <title>Megaphylogeny resolves global patterns of mushroom evolution.</title>
        <authorList>
            <person name="Varga T."/>
            <person name="Krizsan K."/>
            <person name="Foldi C."/>
            <person name="Dima B."/>
            <person name="Sanchez-Garcia M."/>
            <person name="Sanchez-Ramirez S."/>
            <person name="Szollosi G.J."/>
            <person name="Szarkandi J.G."/>
            <person name="Papp V."/>
            <person name="Albert L."/>
            <person name="Andreopoulos W."/>
            <person name="Angelini C."/>
            <person name="Antonin V."/>
            <person name="Barry K.W."/>
            <person name="Bougher N.L."/>
            <person name="Buchanan P."/>
            <person name="Buyck B."/>
            <person name="Bense V."/>
            <person name="Catcheside P."/>
            <person name="Chovatia M."/>
            <person name="Cooper J."/>
            <person name="Damon W."/>
            <person name="Desjardin D."/>
            <person name="Finy P."/>
            <person name="Geml J."/>
            <person name="Haridas S."/>
            <person name="Hughes K."/>
            <person name="Justo A."/>
            <person name="Karasinski D."/>
            <person name="Kautmanova I."/>
            <person name="Kiss B."/>
            <person name="Kocsube S."/>
            <person name="Kotiranta H."/>
            <person name="LaButti K.M."/>
            <person name="Lechner B.E."/>
            <person name="Liimatainen K."/>
            <person name="Lipzen A."/>
            <person name="Lukacs Z."/>
            <person name="Mihaltcheva S."/>
            <person name="Morgado L.N."/>
            <person name="Niskanen T."/>
            <person name="Noordeloos M.E."/>
            <person name="Ohm R.A."/>
            <person name="Ortiz-Santana B."/>
            <person name="Ovrebo C."/>
            <person name="Racz N."/>
            <person name="Riley R."/>
            <person name="Savchenko A."/>
            <person name="Shiryaev A."/>
            <person name="Soop K."/>
            <person name="Spirin V."/>
            <person name="Szebenyi C."/>
            <person name="Tomsovsky M."/>
            <person name="Tulloss R.E."/>
            <person name="Uehling J."/>
            <person name="Grigoriev I.V."/>
            <person name="Vagvolgyi C."/>
            <person name="Papp T."/>
            <person name="Martin F.M."/>
            <person name="Miettinen O."/>
            <person name="Hibbett D.S."/>
            <person name="Nagy L.G."/>
        </authorList>
    </citation>
    <scope>NUCLEOTIDE SEQUENCE [LARGE SCALE GENOMIC DNA]</scope>
    <source>
        <strain evidence="2 3">CBS 309.79</strain>
    </source>
</reference>